<dbReference type="GO" id="GO:0016020">
    <property type="term" value="C:membrane"/>
    <property type="evidence" value="ECO:0007669"/>
    <property type="project" value="UniProtKB-SubCell"/>
</dbReference>
<feature type="transmembrane region" description="Helical" evidence="10">
    <location>
        <begin position="453"/>
        <end position="476"/>
    </location>
</feature>
<protein>
    <recommendedName>
        <fullName evidence="13">OPT family small oligopeptide transporter</fullName>
    </recommendedName>
</protein>
<feature type="transmembrane region" description="Helical" evidence="10">
    <location>
        <begin position="681"/>
        <end position="704"/>
    </location>
</feature>
<dbReference type="Proteomes" id="UP000320333">
    <property type="component" value="Unassembled WGS sequence"/>
</dbReference>
<feature type="transmembrane region" description="Helical" evidence="10">
    <location>
        <begin position="427"/>
        <end position="446"/>
    </location>
</feature>
<dbReference type="AlphaFoldDB" id="A0A507FCH0"/>
<feature type="region of interest" description="Disordered" evidence="9">
    <location>
        <begin position="1"/>
        <end position="23"/>
    </location>
</feature>
<dbReference type="InterPro" id="IPR004813">
    <property type="entry name" value="OPT"/>
</dbReference>
<keyword evidence="7 10" id="KW-1133">Transmembrane helix</keyword>
<dbReference type="InterPro" id="IPR004648">
    <property type="entry name" value="Oligpept_transpt"/>
</dbReference>
<evidence type="ECO:0000256" key="5">
    <source>
        <dbReference type="ARBA" id="ARBA00022856"/>
    </source>
</evidence>
<organism evidence="11 12">
    <name type="scientific">Chytriomyces confervae</name>
    <dbReference type="NCBI Taxonomy" id="246404"/>
    <lineage>
        <taxon>Eukaryota</taxon>
        <taxon>Fungi</taxon>
        <taxon>Fungi incertae sedis</taxon>
        <taxon>Chytridiomycota</taxon>
        <taxon>Chytridiomycota incertae sedis</taxon>
        <taxon>Chytridiomycetes</taxon>
        <taxon>Chytridiales</taxon>
        <taxon>Chytriomycetaceae</taxon>
        <taxon>Chytriomyces</taxon>
    </lineage>
</organism>
<proteinExistence type="inferred from homology"/>
<sequence>MSAQEEKRDLEQKENEAELAGAQVISREDEADNVKVDAWGVDVIRAIVSKEDDPTEPVLTFRFWFLSTLLGIFSGSLGQLYTFKPQTVSVSSLMLAVFGYVGGMTLAKILPRGILNPSKFTKKELALIVIAAATAGNGVASTLIIGAKDLFFNQKFTYIDGIILVLVTQFIGYGAVGVYRSFLVYPRRTFFPTALAGVSLYETLFSQNLNDYAFKLFWMATGGLFFWTFMPQYLAPTLIGVSVFCLANQNSPLFTQLFGGVNNNEGLGILSISLDWNNITDQGLTYPWATQMNQIFGMAGCVTLIPILYYSNVWNAKTFPFMSQSLYTVDGKKYNQTKILGADNSLDEARYAAYGQPYYSASWAFNTMMQNMSVTAGIVHVLLWHGSDILAAVKTLFAKKSGDATEVAEIETDDSYRLTSVHPEVPLWWYGALMVVSFGLGFYVCCKDNVLPWWAYILTVVMALFFIIISGLLNAITGFTPPMKTFIQLIGGFILPGKPIANMYFVTFGSNTIAEAVAMCVDLKIGQYMKVPPRAVFIAQMFGGVVGALVHWILNQIVLETKREILMDPNGDNNWSGQNIIGFNTKAITFGTLAPKILAAGGTYEWLSYAFIVGAVLPIPFFFAHRAFPNVGFNMVNTAIMSWYFCIFTVGINSGWTTRIILGVVFQLYLRKYQSAWFNKYNYILAAGLNAGTQLSVFVMSFALQGAGGVTVNPPFWALNPDPATGVFSDYCTRKK</sequence>
<keyword evidence="5" id="KW-0571">Peptide transport</keyword>
<dbReference type="GO" id="GO:0035673">
    <property type="term" value="F:oligopeptide transmembrane transporter activity"/>
    <property type="evidence" value="ECO:0007669"/>
    <property type="project" value="InterPro"/>
</dbReference>
<evidence type="ECO:0000256" key="1">
    <source>
        <dbReference type="ARBA" id="ARBA00004141"/>
    </source>
</evidence>
<evidence type="ECO:0000256" key="8">
    <source>
        <dbReference type="ARBA" id="ARBA00023136"/>
    </source>
</evidence>
<dbReference type="EMBL" id="QEAP01000157">
    <property type="protein sequence ID" value="TPX73904.1"/>
    <property type="molecule type" value="Genomic_DNA"/>
</dbReference>
<keyword evidence="4 10" id="KW-0812">Transmembrane</keyword>
<evidence type="ECO:0000256" key="6">
    <source>
        <dbReference type="ARBA" id="ARBA00022927"/>
    </source>
</evidence>
<keyword evidence="6" id="KW-0653">Protein transport</keyword>
<dbReference type="NCBIfam" id="TIGR00728">
    <property type="entry name" value="OPT_sfam"/>
    <property type="match status" value="1"/>
</dbReference>
<evidence type="ECO:0000313" key="12">
    <source>
        <dbReference type="Proteomes" id="UP000320333"/>
    </source>
</evidence>
<dbReference type="GO" id="GO:0015031">
    <property type="term" value="P:protein transport"/>
    <property type="evidence" value="ECO:0007669"/>
    <property type="project" value="UniProtKB-KW"/>
</dbReference>
<feature type="compositionally biased region" description="Basic and acidic residues" evidence="9">
    <location>
        <begin position="1"/>
        <end position="16"/>
    </location>
</feature>
<feature type="transmembrane region" description="Helical" evidence="10">
    <location>
        <begin position="535"/>
        <end position="554"/>
    </location>
</feature>
<evidence type="ECO:0000256" key="9">
    <source>
        <dbReference type="SAM" id="MobiDB-lite"/>
    </source>
</evidence>
<name>A0A507FCH0_9FUNG</name>
<evidence type="ECO:0000256" key="3">
    <source>
        <dbReference type="ARBA" id="ARBA00022448"/>
    </source>
</evidence>
<feature type="transmembrane region" description="Helical" evidence="10">
    <location>
        <begin position="125"/>
        <end position="146"/>
    </location>
</feature>
<comment type="caution">
    <text evidence="11">The sequence shown here is derived from an EMBL/GenBank/DDBJ whole genome shotgun (WGS) entry which is preliminary data.</text>
</comment>
<feature type="transmembrane region" description="Helical" evidence="10">
    <location>
        <begin position="295"/>
        <end position="312"/>
    </location>
</feature>
<accession>A0A507FCH0</accession>
<feature type="transmembrane region" description="Helical" evidence="10">
    <location>
        <begin position="606"/>
        <end position="628"/>
    </location>
</feature>
<keyword evidence="8 10" id="KW-0472">Membrane</keyword>
<comment type="subcellular location">
    <subcellularLocation>
        <location evidence="1">Membrane</location>
        <topology evidence="1">Multi-pass membrane protein</topology>
    </subcellularLocation>
</comment>
<dbReference type="OrthoDB" id="9986677at2759"/>
<gene>
    <name evidence="11" type="ORF">CcCBS67573_g04829</name>
</gene>
<evidence type="ECO:0000256" key="2">
    <source>
        <dbReference type="ARBA" id="ARBA00008807"/>
    </source>
</evidence>
<keyword evidence="12" id="KW-1185">Reference proteome</keyword>
<feature type="transmembrane region" description="Helical" evidence="10">
    <location>
        <begin position="158"/>
        <end position="179"/>
    </location>
</feature>
<feature type="transmembrane region" description="Helical" evidence="10">
    <location>
        <begin position="640"/>
        <end position="669"/>
    </location>
</feature>
<keyword evidence="3" id="KW-0813">Transport</keyword>
<evidence type="ECO:0000313" key="11">
    <source>
        <dbReference type="EMBL" id="TPX73904.1"/>
    </source>
</evidence>
<evidence type="ECO:0008006" key="13">
    <source>
        <dbReference type="Google" id="ProtNLM"/>
    </source>
</evidence>
<evidence type="ECO:0000256" key="10">
    <source>
        <dbReference type="SAM" id="Phobius"/>
    </source>
</evidence>
<feature type="transmembrane region" description="Helical" evidence="10">
    <location>
        <begin position="90"/>
        <end position="110"/>
    </location>
</feature>
<evidence type="ECO:0000256" key="7">
    <source>
        <dbReference type="ARBA" id="ARBA00022989"/>
    </source>
</evidence>
<comment type="similarity">
    <text evidence="2">Belongs to the oligopeptide OPT transporter family.</text>
</comment>
<dbReference type="Pfam" id="PF03169">
    <property type="entry name" value="OPT"/>
    <property type="match status" value="1"/>
</dbReference>
<evidence type="ECO:0000256" key="4">
    <source>
        <dbReference type="ARBA" id="ARBA00022692"/>
    </source>
</evidence>
<dbReference type="PANTHER" id="PTHR22601">
    <property type="entry name" value="ISP4 LIKE PROTEIN"/>
    <property type="match status" value="1"/>
</dbReference>
<feature type="transmembrane region" description="Helical" evidence="10">
    <location>
        <begin position="63"/>
        <end position="83"/>
    </location>
</feature>
<reference evidence="11 12" key="1">
    <citation type="journal article" date="2019" name="Sci. Rep.">
        <title>Comparative genomics of chytrid fungi reveal insights into the obligate biotrophic and pathogenic lifestyle of Synchytrium endobioticum.</title>
        <authorList>
            <person name="van de Vossenberg B.T.L.H."/>
            <person name="Warris S."/>
            <person name="Nguyen H.D.T."/>
            <person name="van Gent-Pelzer M.P.E."/>
            <person name="Joly D.L."/>
            <person name="van de Geest H.C."/>
            <person name="Bonants P.J.M."/>
            <person name="Smith D.S."/>
            <person name="Levesque C.A."/>
            <person name="van der Lee T.A.J."/>
        </authorList>
    </citation>
    <scope>NUCLEOTIDE SEQUENCE [LARGE SCALE GENOMIC DNA]</scope>
    <source>
        <strain evidence="11 12">CBS 675.73</strain>
    </source>
</reference>